<protein>
    <submittedName>
        <fullName evidence="11">Brachyury protein</fullName>
    </submittedName>
</protein>
<dbReference type="PROSITE" id="PS01264">
    <property type="entry name" value="TBOX_2"/>
    <property type="match status" value="1"/>
</dbReference>
<evidence type="ECO:0000256" key="8">
    <source>
        <dbReference type="SAM" id="Coils"/>
    </source>
</evidence>
<evidence type="ECO:0000256" key="1">
    <source>
        <dbReference type="ARBA" id="ARBA00004123"/>
    </source>
</evidence>
<dbReference type="Gene3D" id="2.60.40.820">
    <property type="entry name" value="Transcription factor, T-box"/>
    <property type="match status" value="1"/>
</dbReference>
<feature type="region of interest" description="Disordered" evidence="9">
    <location>
        <begin position="55"/>
        <end position="84"/>
    </location>
</feature>
<dbReference type="GO" id="GO:0045893">
    <property type="term" value="P:positive regulation of DNA-templated transcription"/>
    <property type="evidence" value="ECO:0007669"/>
    <property type="project" value="InterPro"/>
</dbReference>
<evidence type="ECO:0000256" key="5">
    <source>
        <dbReference type="ARBA" id="ARBA00023163"/>
    </source>
</evidence>
<dbReference type="OrthoDB" id="7442607at2759"/>
<dbReference type="FunFam" id="2.60.40.820:FF:000002">
    <property type="entry name" value="T-box transcription factor Brachyury"/>
    <property type="match status" value="1"/>
</dbReference>
<evidence type="ECO:0000256" key="2">
    <source>
        <dbReference type="ARBA" id="ARBA00022473"/>
    </source>
</evidence>
<dbReference type="PROSITE" id="PS50252">
    <property type="entry name" value="TBOX_3"/>
    <property type="match status" value="1"/>
</dbReference>
<feature type="domain" description="T-box" evidence="10">
    <location>
        <begin position="90"/>
        <end position="265"/>
    </location>
</feature>
<sequence>GAQFLILLGRKFHCVNSLLSVMQMFCKEEELGMTPTSFSMSSILTEKENMNAKDIDGVAHQNEEKERRIDDDLPKKEELSSEGKHVHVSLDDSELWKKFKTLTNEMIVTKNGRRMFPVLKLNIRGLESHAMYSILLDFVAVEDHRWKYVNGEWVAGGKPEPATTSSVYIHPDSPNFGTHWMKSPISFTKVKLTNKMNGEGQVMLNSLHKYQPRVHIIRVGAPEGERTISTHTFPETQFIAVTAYQNEEITGLKIKYNPFAKAFLDAKERSDHKDILCERDALNQIASNYGYYPSMMSPLSRAINCDNLRSHRSSPYPSPYHRTDILGACTNYYRESSPPYMNMQNNTWPLHHLNYAVPMTTSSMKHDELIQQNSIISNYSQNSLGQYPTINKPSIVDPNMNPWSHSLCFNETFRCFQEKVDSLEKDVENLKRGLNFKSDQLETKISKVDKKMDEIKTSLIGIKKLKSLIKEDLQINEPIIIETAHRVGKFENKPRTVIRKLLNWQEKGNVLARARNLKGEKIFINEDFSKETMRIRKELFAQAKMHRSQEKYMNVYNRLAVPEIPSKSNAKTNKDK</sequence>
<dbReference type="InterPro" id="IPR036960">
    <property type="entry name" value="T-box_sf"/>
</dbReference>
<dbReference type="InterPro" id="IPR046360">
    <property type="entry name" value="T-box_DNA-bd"/>
</dbReference>
<dbReference type="InterPro" id="IPR018186">
    <property type="entry name" value="TF_T-box_CS"/>
</dbReference>
<name>T2MIG3_HYDVU</name>
<keyword evidence="2" id="KW-0217">Developmental protein</keyword>
<dbReference type="AlphaFoldDB" id="T2MIG3"/>
<dbReference type="GO" id="GO:0005634">
    <property type="term" value="C:nucleus"/>
    <property type="evidence" value="ECO:0007669"/>
    <property type="project" value="UniProtKB-SubCell"/>
</dbReference>
<organism evidence="11">
    <name type="scientific">Hydra vulgaris</name>
    <name type="common">Hydra</name>
    <name type="synonym">Hydra attenuata</name>
    <dbReference type="NCBI Taxonomy" id="6087"/>
    <lineage>
        <taxon>Eukaryota</taxon>
        <taxon>Metazoa</taxon>
        <taxon>Cnidaria</taxon>
        <taxon>Hydrozoa</taxon>
        <taxon>Hydroidolina</taxon>
        <taxon>Anthoathecata</taxon>
        <taxon>Aplanulata</taxon>
        <taxon>Hydridae</taxon>
        <taxon>Hydra</taxon>
    </lineage>
</organism>
<dbReference type="InterPro" id="IPR002070">
    <property type="entry name" value="TF_Brachyury"/>
</dbReference>
<comment type="subcellular location">
    <subcellularLocation>
        <location evidence="1 7">Nucleus</location>
    </subcellularLocation>
</comment>
<dbReference type="GO" id="GO:0000978">
    <property type="term" value="F:RNA polymerase II cis-regulatory region sequence-specific DNA binding"/>
    <property type="evidence" value="ECO:0007669"/>
    <property type="project" value="InterPro"/>
</dbReference>
<dbReference type="SMART" id="SM00425">
    <property type="entry name" value="TBOX"/>
    <property type="match status" value="1"/>
</dbReference>
<reference evidence="11" key="1">
    <citation type="journal article" date="2013" name="Genome Biol. Evol.">
        <title>Punctuated emergences of genetic and phenotypic innovations in eumetazoan, bilaterian, euteleostome, and hominidae ancestors.</title>
        <authorList>
            <person name="Wenger Y."/>
            <person name="Galliot B."/>
        </authorList>
    </citation>
    <scope>NUCLEOTIDE SEQUENCE</scope>
    <source>
        <tissue evidence="11">Whole animals</tissue>
    </source>
</reference>
<dbReference type="Gene3D" id="3.30.70.1820">
    <property type="entry name" value="L1 transposable element, RRM domain"/>
    <property type="match status" value="1"/>
</dbReference>
<dbReference type="GO" id="GO:0000981">
    <property type="term" value="F:DNA-binding transcription factor activity, RNA polymerase II-specific"/>
    <property type="evidence" value="ECO:0007669"/>
    <property type="project" value="TreeGrafter"/>
</dbReference>
<feature type="non-terminal residue" evidence="11">
    <location>
        <position position="1"/>
    </location>
</feature>
<dbReference type="PRINTS" id="PR00937">
    <property type="entry name" value="TBOX"/>
</dbReference>
<dbReference type="GO" id="GO:0000785">
    <property type="term" value="C:chromatin"/>
    <property type="evidence" value="ECO:0007669"/>
    <property type="project" value="TreeGrafter"/>
</dbReference>
<dbReference type="GO" id="GO:0001708">
    <property type="term" value="P:cell fate specification"/>
    <property type="evidence" value="ECO:0007669"/>
    <property type="project" value="TreeGrafter"/>
</dbReference>
<evidence type="ECO:0000256" key="6">
    <source>
        <dbReference type="ARBA" id="ARBA00023242"/>
    </source>
</evidence>
<keyword evidence="6 7" id="KW-0539">Nucleus</keyword>
<dbReference type="InterPro" id="IPR008967">
    <property type="entry name" value="p53-like_TF_DNA-bd_sf"/>
</dbReference>
<evidence type="ECO:0000313" key="11">
    <source>
        <dbReference type="EMBL" id="CDG72053.1"/>
    </source>
</evidence>
<keyword evidence="4 7" id="KW-0238">DNA-binding</keyword>
<dbReference type="InterPro" id="IPR001699">
    <property type="entry name" value="TF_T-box"/>
</dbReference>
<dbReference type="PRINTS" id="PR00938">
    <property type="entry name" value="BRACHYURY"/>
</dbReference>
<evidence type="ECO:0000256" key="9">
    <source>
        <dbReference type="SAM" id="MobiDB-lite"/>
    </source>
</evidence>
<keyword evidence="3" id="KW-0805">Transcription regulation</keyword>
<dbReference type="PROSITE" id="PS01283">
    <property type="entry name" value="TBOX_1"/>
    <property type="match status" value="1"/>
</dbReference>
<keyword evidence="8" id="KW-0175">Coiled coil</keyword>
<dbReference type="PANTHER" id="PTHR11267">
    <property type="entry name" value="T-BOX PROTEIN-RELATED"/>
    <property type="match status" value="1"/>
</dbReference>
<feature type="coiled-coil region" evidence="8">
    <location>
        <begin position="413"/>
        <end position="440"/>
    </location>
</feature>
<dbReference type="CDD" id="cd20192">
    <property type="entry name" value="T-box_TBXT_TBX19-like"/>
    <property type="match status" value="1"/>
</dbReference>
<dbReference type="PANTHER" id="PTHR11267:SF106">
    <property type="entry name" value="T-RELATED PROTEIN"/>
    <property type="match status" value="1"/>
</dbReference>
<comment type="caution">
    <text evidence="7">Lacks conserved residue(s) required for the propagation of feature annotation.</text>
</comment>
<evidence type="ECO:0000256" key="3">
    <source>
        <dbReference type="ARBA" id="ARBA00023015"/>
    </source>
</evidence>
<evidence type="ECO:0000259" key="10">
    <source>
        <dbReference type="PROSITE" id="PS50252"/>
    </source>
</evidence>
<evidence type="ECO:0000256" key="4">
    <source>
        <dbReference type="ARBA" id="ARBA00023125"/>
    </source>
</evidence>
<dbReference type="EMBL" id="HAAD01005821">
    <property type="protein sequence ID" value="CDG72053.1"/>
    <property type="molecule type" value="mRNA"/>
</dbReference>
<gene>
    <name evidence="11" type="primary">T</name>
</gene>
<dbReference type="Pfam" id="PF00907">
    <property type="entry name" value="T-box"/>
    <property type="match status" value="1"/>
</dbReference>
<keyword evidence="5" id="KW-0804">Transcription</keyword>
<accession>T2MIG3</accession>
<evidence type="ECO:0000256" key="7">
    <source>
        <dbReference type="PROSITE-ProRule" id="PRU00201"/>
    </source>
</evidence>
<proteinExistence type="evidence at transcript level"/>
<dbReference type="SUPFAM" id="SSF49417">
    <property type="entry name" value="p53-like transcription factors"/>
    <property type="match status" value="1"/>
</dbReference>